<organism evidence="3 4">
    <name type="scientific">Pengzhenrongella frigida</name>
    <dbReference type="NCBI Taxonomy" id="1259133"/>
    <lineage>
        <taxon>Bacteria</taxon>
        <taxon>Bacillati</taxon>
        <taxon>Actinomycetota</taxon>
        <taxon>Actinomycetes</taxon>
        <taxon>Micrococcales</taxon>
        <taxon>Pengzhenrongella</taxon>
    </lineage>
</organism>
<dbReference type="AlphaFoldDB" id="A0A4Q5N6K8"/>
<evidence type="ECO:0000259" key="2">
    <source>
        <dbReference type="Pfam" id="PF13338"/>
    </source>
</evidence>
<proteinExistence type="predicted"/>
<dbReference type="EMBL" id="SDWW01000010">
    <property type="protein sequence ID" value="RYV51911.1"/>
    <property type="molecule type" value="Genomic_DNA"/>
</dbReference>
<dbReference type="InterPro" id="IPR025159">
    <property type="entry name" value="AbiEi_N"/>
</dbReference>
<feature type="region of interest" description="Disordered" evidence="1">
    <location>
        <begin position="360"/>
        <end position="386"/>
    </location>
</feature>
<dbReference type="OrthoDB" id="3356078at2"/>
<feature type="domain" description="AbiEi antitoxin N-terminal" evidence="2">
    <location>
        <begin position="13"/>
        <end position="58"/>
    </location>
</feature>
<evidence type="ECO:0000313" key="3">
    <source>
        <dbReference type="EMBL" id="RYV51911.1"/>
    </source>
</evidence>
<reference evidence="3 4" key="1">
    <citation type="submission" date="2019-01" db="EMBL/GenBank/DDBJ databases">
        <title>Novel species of Cellulomonas.</title>
        <authorList>
            <person name="Liu Q."/>
            <person name="Xin Y.-H."/>
        </authorList>
    </citation>
    <scope>NUCLEOTIDE SEQUENCE [LARGE SCALE GENOMIC DNA]</scope>
    <source>
        <strain evidence="3 4">HLT2-17</strain>
    </source>
</reference>
<sequence>MRSVPTTAEVVARVSRLAAGQWGLLTTAQAVREDVTRLQLTRLAEAGVLERVDRGVYATTSSNDENRDLRSAWLALDPAQTAEERLANPISAGVVSHTSAAGLHKLGDLLDDIPEVTYSHRKQSRRGIRLHRGDLTEADVTLVEGLPTTTEERTVADLLRDGHDPEHIAQIIGQGVRRGVIDPAELAQHLDPLARRHGQQDGHSLVVYLLDLVGLSPTALARDLAKSTAGQELMAAGGLLAVSEMLSSMIPKFDLAPRLALSHFSADILDIGKLDLGRITGLDKLLEAVRLTQFEQMSTNMLPAMRTFAAGIQQPEIQAAIANMRSPALQAGIAQSRTPAARAAIEAAQSPSVRAHQDWMASAEGRRVSQAMRDAAPATDKTEESK</sequence>
<accession>A0A4Q5N6K8</accession>
<evidence type="ECO:0000256" key="1">
    <source>
        <dbReference type="SAM" id="MobiDB-lite"/>
    </source>
</evidence>
<evidence type="ECO:0000313" key="4">
    <source>
        <dbReference type="Proteomes" id="UP000293764"/>
    </source>
</evidence>
<gene>
    <name evidence="3" type="ORF">EUA98_05785</name>
</gene>
<name>A0A4Q5N6K8_9MICO</name>
<dbReference type="Pfam" id="PF13338">
    <property type="entry name" value="AbiEi_4"/>
    <property type="match status" value="1"/>
</dbReference>
<dbReference type="Proteomes" id="UP000293764">
    <property type="component" value="Unassembled WGS sequence"/>
</dbReference>
<comment type="caution">
    <text evidence="3">The sequence shown here is derived from an EMBL/GenBank/DDBJ whole genome shotgun (WGS) entry which is preliminary data.</text>
</comment>
<protein>
    <recommendedName>
        <fullName evidence="2">AbiEi antitoxin N-terminal domain-containing protein</fullName>
    </recommendedName>
</protein>
<keyword evidence="4" id="KW-1185">Reference proteome</keyword>